<dbReference type="EMBL" id="JACIHM010000001">
    <property type="protein sequence ID" value="MBB4444969.1"/>
    <property type="molecule type" value="Genomic_DNA"/>
</dbReference>
<dbReference type="AlphaFoldDB" id="A0A7W4SRM1"/>
<dbReference type="PANTHER" id="PTHR34135:SF2">
    <property type="entry name" value="LYSOZYME"/>
    <property type="match status" value="1"/>
</dbReference>
<dbReference type="CDD" id="cd06413">
    <property type="entry name" value="GH25_muramidase_1"/>
    <property type="match status" value="1"/>
</dbReference>
<dbReference type="EMBL" id="JACIGW010000001">
    <property type="protein sequence ID" value="MBB4347324.1"/>
    <property type="molecule type" value="Genomic_DNA"/>
</dbReference>
<keyword evidence="2" id="KW-0378">Hydrolase</keyword>
<protein>
    <submittedName>
        <fullName evidence="4">Lysozyme</fullName>
    </submittedName>
</protein>
<dbReference type="GO" id="GO:0009253">
    <property type="term" value="P:peptidoglycan catabolic process"/>
    <property type="evidence" value="ECO:0007669"/>
    <property type="project" value="InterPro"/>
</dbReference>
<comment type="caution">
    <text evidence="4">The sequence shown here is derived from an EMBL/GenBank/DDBJ whole genome shotgun (WGS) entry which is preliminary data.</text>
</comment>
<dbReference type="InterPro" id="IPR018077">
    <property type="entry name" value="Glyco_hydro_fam25_subgr"/>
</dbReference>
<evidence type="ECO:0000256" key="2">
    <source>
        <dbReference type="ARBA" id="ARBA00022801"/>
    </source>
</evidence>
<dbReference type="Proteomes" id="UP000524535">
    <property type="component" value="Unassembled WGS sequence"/>
</dbReference>
<proteinExistence type="inferred from homology"/>
<dbReference type="EMBL" id="JACIGY010000001">
    <property type="protein sequence ID" value="MBB4410282.1"/>
    <property type="molecule type" value="Genomic_DNA"/>
</dbReference>
<accession>A0A7W4SRM1</accession>
<dbReference type="InterPro" id="IPR002053">
    <property type="entry name" value="Glyco_hydro_25"/>
</dbReference>
<organism evidence="4 7">
    <name type="scientific">Aliirhizobium cellulosilyticum</name>
    <dbReference type="NCBI Taxonomy" id="393664"/>
    <lineage>
        <taxon>Bacteria</taxon>
        <taxon>Pseudomonadati</taxon>
        <taxon>Pseudomonadota</taxon>
        <taxon>Alphaproteobacteria</taxon>
        <taxon>Hyphomicrobiales</taxon>
        <taxon>Rhizobiaceae</taxon>
        <taxon>Aliirhizobium</taxon>
    </lineage>
</organism>
<evidence type="ECO:0000313" key="9">
    <source>
        <dbReference type="Proteomes" id="UP000576087"/>
    </source>
</evidence>
<dbReference type="GO" id="GO:0003796">
    <property type="term" value="F:lysozyme activity"/>
    <property type="evidence" value="ECO:0007669"/>
    <property type="project" value="InterPro"/>
</dbReference>
<sequence>MPRGLIPADSGLAAAQTGFLMPRTLLALLLTAVLASSCTSTSDLMDTASISGTKFKDNDPQNFGRDHPGRHEVHGIDLSKWNGTDIDWQTVRKSDVAFVFIKGTEGKDRIDPAFRTHWQGAARAGIPHSAYHFYYFCSTPEDQADWFIANVPKEANMLPPVLDMEWNPASPTCKLRPDAATVRDVMRRFMARIEAHYGRKPIIYTSVDFHRDNLVGAFNDYHFWVRSVAAHPGEIYTGRKWAFWQYTATGVVPGIRGETDINVFSGSARNWNTWVAAAND</sequence>
<dbReference type="Proteomes" id="UP000520770">
    <property type="component" value="Unassembled WGS sequence"/>
</dbReference>
<keyword evidence="3" id="KW-0326">Glycosidase</keyword>
<evidence type="ECO:0000313" key="6">
    <source>
        <dbReference type="EMBL" id="MBB4444969.1"/>
    </source>
</evidence>
<dbReference type="PANTHER" id="PTHR34135">
    <property type="entry name" value="LYSOZYME"/>
    <property type="match status" value="1"/>
</dbReference>
<evidence type="ECO:0000256" key="3">
    <source>
        <dbReference type="ARBA" id="ARBA00023295"/>
    </source>
</evidence>
<dbReference type="GO" id="GO:0016998">
    <property type="term" value="P:cell wall macromolecule catabolic process"/>
    <property type="evidence" value="ECO:0007669"/>
    <property type="project" value="InterPro"/>
</dbReference>
<dbReference type="InterPro" id="IPR017853">
    <property type="entry name" value="GH"/>
</dbReference>
<dbReference type="GO" id="GO:0016052">
    <property type="term" value="P:carbohydrate catabolic process"/>
    <property type="evidence" value="ECO:0007669"/>
    <property type="project" value="TreeGrafter"/>
</dbReference>
<dbReference type="Gene3D" id="3.20.20.80">
    <property type="entry name" value="Glycosidases"/>
    <property type="match status" value="1"/>
</dbReference>
<comment type="similarity">
    <text evidence="1">Belongs to the glycosyl hydrolase 25 family.</text>
</comment>
<evidence type="ECO:0000313" key="5">
    <source>
        <dbReference type="EMBL" id="MBB4410282.1"/>
    </source>
</evidence>
<dbReference type="SUPFAM" id="SSF51445">
    <property type="entry name" value="(Trans)glycosidases"/>
    <property type="match status" value="1"/>
</dbReference>
<dbReference type="Pfam" id="PF01183">
    <property type="entry name" value="Glyco_hydro_25"/>
    <property type="match status" value="1"/>
</dbReference>
<name>A0A7W4SRM1_9HYPH</name>
<evidence type="ECO:0000313" key="7">
    <source>
        <dbReference type="Proteomes" id="UP000520770"/>
    </source>
</evidence>
<dbReference type="Proteomes" id="UP000576087">
    <property type="component" value="Unassembled WGS sequence"/>
</dbReference>
<evidence type="ECO:0000313" key="4">
    <source>
        <dbReference type="EMBL" id="MBB4347324.1"/>
    </source>
</evidence>
<evidence type="ECO:0000256" key="1">
    <source>
        <dbReference type="ARBA" id="ARBA00010646"/>
    </source>
</evidence>
<evidence type="ECO:0000313" key="8">
    <source>
        <dbReference type="Proteomes" id="UP000524535"/>
    </source>
</evidence>
<gene>
    <name evidence="5" type="ORF">GGE31_000753</name>
    <name evidence="4" type="ORF">GGE33_001032</name>
    <name evidence="6" type="ORF">GGE35_000751</name>
</gene>
<keyword evidence="8" id="KW-1185">Reference proteome</keyword>
<dbReference type="SMART" id="SM00641">
    <property type="entry name" value="Glyco_25"/>
    <property type="match status" value="1"/>
</dbReference>
<reference evidence="7 8" key="1">
    <citation type="submission" date="2020-08" db="EMBL/GenBank/DDBJ databases">
        <title>Genomic Encyclopedia of Type Strains, Phase IV (KMG-V): Genome sequencing to study the core and pangenomes of soil and plant-associated prokaryotes.</title>
        <authorList>
            <person name="Whitman W."/>
        </authorList>
    </citation>
    <scope>NUCLEOTIDE SEQUENCE [LARGE SCALE GENOMIC DNA]</scope>
    <source>
        <strain evidence="5 8">SEMIA 444</strain>
        <strain evidence="4 7">SEMIA 448</strain>
        <strain evidence="6 9">SEMIA 452</strain>
    </source>
</reference>
<dbReference type="PROSITE" id="PS51904">
    <property type="entry name" value="GLYCOSYL_HYDROL_F25_2"/>
    <property type="match status" value="1"/>
</dbReference>